<name>A0ABM8BR15_9CREN</name>
<dbReference type="EMBL" id="AP026830">
    <property type="protein sequence ID" value="BDR93478.1"/>
    <property type="molecule type" value="Genomic_DNA"/>
</dbReference>
<dbReference type="Pfam" id="PF22271">
    <property type="entry name" value="DUF6955"/>
    <property type="match status" value="1"/>
</dbReference>
<gene>
    <name evidence="1" type="ORF">Vsou_25710</name>
</gene>
<protein>
    <submittedName>
        <fullName evidence="1">Uncharacterized protein</fullName>
    </submittedName>
</protein>
<sequence length="124" mass="14467">MEMPYKISVILDKSRLERIRGTPLERMVKDLYGGYLKVIEVEVPDEVAQRILKEFPRARIDARGFIEETPVAFKRELFEVIAQLRSIGREVFDELLKPERLGIIKELAAKEEEYLPPPTLPEEK</sequence>
<accession>A0ABM8BR15</accession>
<keyword evidence="2" id="KW-1185">Reference proteome</keyword>
<evidence type="ECO:0000313" key="1">
    <source>
        <dbReference type="EMBL" id="BDR93478.1"/>
    </source>
</evidence>
<proteinExistence type="predicted"/>
<organism evidence="1 2">
    <name type="scientific">Vulcanisaeta souniana JCM 11219</name>
    <dbReference type="NCBI Taxonomy" id="1293586"/>
    <lineage>
        <taxon>Archaea</taxon>
        <taxon>Thermoproteota</taxon>
        <taxon>Thermoprotei</taxon>
        <taxon>Thermoproteales</taxon>
        <taxon>Thermoproteaceae</taxon>
        <taxon>Vulcanisaeta</taxon>
    </lineage>
</organism>
<reference evidence="2" key="1">
    <citation type="submission" date="2022-09" db="EMBL/GenBank/DDBJ databases">
        <title>Complete genome sequence of Vulcanisaeta souniana.</title>
        <authorList>
            <person name="Kato S."/>
            <person name="Itoh T."/>
            <person name="Ohkuma M."/>
        </authorList>
    </citation>
    <scope>NUCLEOTIDE SEQUENCE [LARGE SCALE GENOMIC DNA]</scope>
    <source>
        <strain evidence="2">JCM 11219</strain>
    </source>
</reference>
<dbReference type="InterPro" id="IPR054230">
    <property type="entry name" value="DUF6955"/>
</dbReference>
<evidence type="ECO:0000313" key="2">
    <source>
        <dbReference type="Proteomes" id="UP001060771"/>
    </source>
</evidence>
<dbReference type="Proteomes" id="UP001060771">
    <property type="component" value="Chromosome"/>
</dbReference>